<evidence type="ECO:0000256" key="4">
    <source>
        <dbReference type="ARBA" id="ARBA00022597"/>
    </source>
</evidence>
<feature type="transmembrane region" description="Helical" evidence="12">
    <location>
        <begin position="273"/>
        <end position="296"/>
    </location>
</feature>
<dbReference type="PROSITE" id="PS51103">
    <property type="entry name" value="PTS_EIIC_TYPE_1"/>
    <property type="match status" value="1"/>
</dbReference>
<organism evidence="15 16">
    <name type="scientific">Candidatus Gemmiger avistercoris</name>
    <dbReference type="NCBI Taxonomy" id="2838606"/>
    <lineage>
        <taxon>Bacteria</taxon>
        <taxon>Bacillati</taxon>
        <taxon>Bacillota</taxon>
        <taxon>Clostridia</taxon>
        <taxon>Eubacteriales</taxon>
        <taxon>Gemmiger</taxon>
    </lineage>
</organism>
<dbReference type="EMBL" id="DXBF01000008">
    <property type="protein sequence ID" value="HIZ61306.1"/>
    <property type="molecule type" value="Genomic_DNA"/>
</dbReference>
<evidence type="ECO:0000256" key="11">
    <source>
        <dbReference type="PROSITE-ProRule" id="PRU00421"/>
    </source>
</evidence>
<keyword evidence="6" id="KW-0598">Phosphotransferase system</keyword>
<reference evidence="15" key="2">
    <citation type="submission" date="2021-04" db="EMBL/GenBank/DDBJ databases">
        <authorList>
            <person name="Gilroy R."/>
        </authorList>
    </citation>
    <scope>NUCLEOTIDE SEQUENCE</scope>
    <source>
        <strain evidence="15">CHK188-11489</strain>
    </source>
</reference>
<dbReference type="Pfam" id="PF00367">
    <property type="entry name" value="PTS_EIIB"/>
    <property type="match status" value="1"/>
</dbReference>
<keyword evidence="4" id="KW-0762">Sugar transport</keyword>
<evidence type="ECO:0000256" key="10">
    <source>
        <dbReference type="ARBA" id="ARBA00023136"/>
    </source>
</evidence>
<dbReference type="GO" id="GO:0015771">
    <property type="term" value="P:trehalose transport"/>
    <property type="evidence" value="ECO:0007669"/>
    <property type="project" value="TreeGrafter"/>
</dbReference>
<dbReference type="FunFam" id="3.30.1360.60:FF:000001">
    <property type="entry name" value="PTS system glucose-specific IIBC component PtsG"/>
    <property type="match status" value="1"/>
</dbReference>
<dbReference type="SUPFAM" id="SSF55604">
    <property type="entry name" value="Glucose permease domain IIB"/>
    <property type="match status" value="1"/>
</dbReference>
<dbReference type="GO" id="GO:0008982">
    <property type="term" value="F:protein-N(PI)-phosphohistidine-sugar phosphotransferase activity"/>
    <property type="evidence" value="ECO:0007669"/>
    <property type="project" value="InterPro"/>
</dbReference>
<dbReference type="GO" id="GO:0016301">
    <property type="term" value="F:kinase activity"/>
    <property type="evidence" value="ECO:0007669"/>
    <property type="project" value="UniProtKB-KW"/>
</dbReference>
<proteinExistence type="predicted"/>
<accession>A0A9D2FIS7</accession>
<dbReference type="Pfam" id="PF02378">
    <property type="entry name" value="PTS_EIIC"/>
    <property type="match status" value="1"/>
</dbReference>
<dbReference type="CDD" id="cd00212">
    <property type="entry name" value="PTS_IIB_glc"/>
    <property type="match status" value="1"/>
</dbReference>
<dbReference type="InterPro" id="IPR018113">
    <property type="entry name" value="PTrfase_EIIB_Cys"/>
</dbReference>
<dbReference type="GO" id="GO:0005886">
    <property type="term" value="C:plasma membrane"/>
    <property type="evidence" value="ECO:0007669"/>
    <property type="project" value="UniProtKB-SubCell"/>
</dbReference>
<keyword evidence="2" id="KW-0813">Transport</keyword>
<dbReference type="PANTHER" id="PTHR30175:SF1">
    <property type="entry name" value="PTS SYSTEM ARBUTIN-, CELLOBIOSE-, AND SALICIN-SPECIFIC EIIBC COMPONENT-RELATED"/>
    <property type="match status" value="1"/>
</dbReference>
<feature type="transmembrane region" description="Helical" evidence="12">
    <location>
        <begin position="116"/>
        <end position="139"/>
    </location>
</feature>
<dbReference type="InterPro" id="IPR003352">
    <property type="entry name" value="PTS_EIIC"/>
</dbReference>
<keyword evidence="10 12" id="KW-0472">Membrane</keyword>
<dbReference type="Gene3D" id="3.30.1360.60">
    <property type="entry name" value="Glucose permease domain IIB"/>
    <property type="match status" value="1"/>
</dbReference>
<sequence>MDFKELAASILANVGGKENVDKVVHCATRLRFTLKDETKAQTDALKKTKGVLSVINAGGQYQVVIGPDVPQVYQQVIALGGFESAAPVEDEKAAKEDHRSKLSRVLESIASIFQPIIPAITGAGLLKAFMALFVTLGWLDNTTQTYTILNAFADSAFYFLPILLGASAARSFKCNQYVAMALGGVLVYPQFITLLGGEEAVHLFGLPVTQASYSSSVVPILLGVWFMSIVEHLVQKISPQAIKFFSVPLASIFIAGTVTVLVLGPIGTWIGDLIAAMVGGGVGGLYLGITGVGRYAAGSPGLLVLPTYIGGDGMGNFVNACIGTVIAMVVSFLVCFVLYTVWEKQGKLDESETNA</sequence>
<name>A0A9D2FIS7_9FIRM</name>
<evidence type="ECO:0000256" key="12">
    <source>
        <dbReference type="SAM" id="Phobius"/>
    </source>
</evidence>
<feature type="transmembrane region" description="Helical" evidence="12">
    <location>
        <begin position="216"/>
        <end position="234"/>
    </location>
</feature>
<feature type="transmembrane region" description="Helical" evidence="12">
    <location>
        <begin position="145"/>
        <end position="165"/>
    </location>
</feature>
<dbReference type="GO" id="GO:0009401">
    <property type="term" value="P:phosphoenolpyruvate-dependent sugar phosphotransferase system"/>
    <property type="evidence" value="ECO:0007669"/>
    <property type="project" value="UniProtKB-KW"/>
</dbReference>
<comment type="caution">
    <text evidence="15">The sequence shown here is derived from an EMBL/GenBank/DDBJ whole genome shotgun (WGS) entry which is preliminary data.</text>
</comment>
<dbReference type="InterPro" id="IPR013013">
    <property type="entry name" value="PTS_EIIC_1"/>
</dbReference>
<dbReference type="GO" id="GO:0090589">
    <property type="term" value="F:protein-phosphocysteine-trehalose phosphotransferase system transporter activity"/>
    <property type="evidence" value="ECO:0007669"/>
    <property type="project" value="TreeGrafter"/>
</dbReference>
<dbReference type="PROSITE" id="PS01035">
    <property type="entry name" value="PTS_EIIB_TYPE_1_CYS"/>
    <property type="match status" value="1"/>
</dbReference>
<evidence type="ECO:0000256" key="1">
    <source>
        <dbReference type="ARBA" id="ARBA00004651"/>
    </source>
</evidence>
<dbReference type="InterPro" id="IPR050558">
    <property type="entry name" value="PTS_Sugar-Specific_Components"/>
</dbReference>
<evidence type="ECO:0000256" key="8">
    <source>
        <dbReference type="ARBA" id="ARBA00022777"/>
    </source>
</evidence>
<dbReference type="InterPro" id="IPR001996">
    <property type="entry name" value="PTS_IIB_1"/>
</dbReference>
<evidence type="ECO:0000313" key="16">
    <source>
        <dbReference type="Proteomes" id="UP000824105"/>
    </source>
</evidence>
<evidence type="ECO:0000259" key="13">
    <source>
        <dbReference type="PROSITE" id="PS51098"/>
    </source>
</evidence>
<evidence type="ECO:0000313" key="15">
    <source>
        <dbReference type="EMBL" id="HIZ61306.1"/>
    </source>
</evidence>
<protein>
    <submittedName>
        <fullName evidence="15">PTS transporter subunit EIIC</fullName>
    </submittedName>
</protein>
<keyword evidence="7 12" id="KW-0812">Transmembrane</keyword>
<evidence type="ECO:0000256" key="2">
    <source>
        <dbReference type="ARBA" id="ARBA00022448"/>
    </source>
</evidence>
<comment type="subcellular location">
    <subcellularLocation>
        <location evidence="1">Cell membrane</location>
        <topology evidence="1">Multi-pass membrane protein</topology>
    </subcellularLocation>
</comment>
<dbReference type="Proteomes" id="UP000824105">
    <property type="component" value="Unassembled WGS sequence"/>
</dbReference>
<evidence type="ECO:0000259" key="14">
    <source>
        <dbReference type="PROSITE" id="PS51103"/>
    </source>
</evidence>
<dbReference type="PROSITE" id="PS51098">
    <property type="entry name" value="PTS_EIIB_TYPE_1"/>
    <property type="match status" value="1"/>
</dbReference>
<gene>
    <name evidence="15" type="ORF">H9724_00835</name>
</gene>
<dbReference type="InterPro" id="IPR036878">
    <property type="entry name" value="Glu_permease_IIB"/>
</dbReference>
<feature type="domain" description="PTS EIIC type-1" evidence="14">
    <location>
        <begin position="107"/>
        <end position="355"/>
    </location>
</feature>
<evidence type="ECO:0000256" key="3">
    <source>
        <dbReference type="ARBA" id="ARBA00022475"/>
    </source>
</evidence>
<evidence type="ECO:0000256" key="7">
    <source>
        <dbReference type="ARBA" id="ARBA00022692"/>
    </source>
</evidence>
<evidence type="ECO:0000256" key="6">
    <source>
        <dbReference type="ARBA" id="ARBA00022683"/>
    </source>
</evidence>
<keyword evidence="3" id="KW-1003">Cell membrane</keyword>
<keyword evidence="5" id="KW-0808">Transferase</keyword>
<feature type="domain" description="PTS EIIB type-1" evidence="13">
    <location>
        <begin position="4"/>
        <end position="86"/>
    </location>
</feature>
<feature type="active site" description="Phosphocysteine intermediate; for EIIB activity" evidence="11">
    <location>
        <position position="26"/>
    </location>
</feature>
<feature type="transmembrane region" description="Helical" evidence="12">
    <location>
        <begin position="317"/>
        <end position="342"/>
    </location>
</feature>
<keyword evidence="8" id="KW-0418">Kinase</keyword>
<dbReference type="AlphaFoldDB" id="A0A9D2FIS7"/>
<feature type="transmembrane region" description="Helical" evidence="12">
    <location>
        <begin position="246"/>
        <end position="267"/>
    </location>
</feature>
<feature type="transmembrane region" description="Helical" evidence="12">
    <location>
        <begin position="177"/>
        <end position="196"/>
    </location>
</feature>
<reference evidence="15" key="1">
    <citation type="journal article" date="2021" name="PeerJ">
        <title>Extensive microbial diversity within the chicken gut microbiome revealed by metagenomics and culture.</title>
        <authorList>
            <person name="Gilroy R."/>
            <person name="Ravi A."/>
            <person name="Getino M."/>
            <person name="Pursley I."/>
            <person name="Horton D.L."/>
            <person name="Alikhan N.F."/>
            <person name="Baker D."/>
            <person name="Gharbi K."/>
            <person name="Hall N."/>
            <person name="Watson M."/>
            <person name="Adriaenssens E.M."/>
            <person name="Foster-Nyarko E."/>
            <person name="Jarju S."/>
            <person name="Secka A."/>
            <person name="Antonio M."/>
            <person name="Oren A."/>
            <person name="Chaudhuri R.R."/>
            <person name="La Ragione R."/>
            <person name="Hildebrand F."/>
            <person name="Pallen M.J."/>
        </authorList>
    </citation>
    <scope>NUCLEOTIDE SEQUENCE</scope>
    <source>
        <strain evidence="15">CHK188-11489</strain>
    </source>
</reference>
<evidence type="ECO:0000256" key="5">
    <source>
        <dbReference type="ARBA" id="ARBA00022679"/>
    </source>
</evidence>
<keyword evidence="9 12" id="KW-1133">Transmembrane helix</keyword>
<dbReference type="PANTHER" id="PTHR30175">
    <property type="entry name" value="PHOSPHOTRANSFERASE SYSTEM TRANSPORT PROTEIN"/>
    <property type="match status" value="1"/>
</dbReference>
<evidence type="ECO:0000256" key="9">
    <source>
        <dbReference type="ARBA" id="ARBA00022989"/>
    </source>
</evidence>